<proteinExistence type="predicted"/>
<keyword evidence="1" id="KW-1133">Transmembrane helix</keyword>
<gene>
    <name evidence="2" type="ORF">GDO81_008791</name>
</gene>
<keyword evidence="1" id="KW-0472">Membrane</keyword>
<dbReference type="EMBL" id="WNYA01000003">
    <property type="protein sequence ID" value="KAG8584355.1"/>
    <property type="molecule type" value="Genomic_DNA"/>
</dbReference>
<dbReference type="AlphaFoldDB" id="A0AAV7CI57"/>
<accession>A0AAV7CI57</accession>
<sequence length="92" mass="10573">MGGTGAASLDPSDFILFWFSAPIMDAIIFPITGTQHRYHSSWHYCFYKKVLFLITCHRGRFTCRFSILGQVRECSPGPVTYRLSIEDYSVTR</sequence>
<protein>
    <submittedName>
        <fullName evidence="2">Uncharacterized protein</fullName>
    </submittedName>
</protein>
<dbReference type="Proteomes" id="UP000824782">
    <property type="component" value="Unassembled WGS sequence"/>
</dbReference>
<name>A0AAV7CI57_ENGPU</name>
<comment type="caution">
    <text evidence="2">The sequence shown here is derived from an EMBL/GenBank/DDBJ whole genome shotgun (WGS) entry which is preliminary data.</text>
</comment>
<organism evidence="2 3">
    <name type="scientific">Engystomops pustulosus</name>
    <name type="common">Tungara frog</name>
    <name type="synonym">Physalaemus pustulosus</name>
    <dbReference type="NCBI Taxonomy" id="76066"/>
    <lineage>
        <taxon>Eukaryota</taxon>
        <taxon>Metazoa</taxon>
        <taxon>Chordata</taxon>
        <taxon>Craniata</taxon>
        <taxon>Vertebrata</taxon>
        <taxon>Euteleostomi</taxon>
        <taxon>Amphibia</taxon>
        <taxon>Batrachia</taxon>
        <taxon>Anura</taxon>
        <taxon>Neobatrachia</taxon>
        <taxon>Hyloidea</taxon>
        <taxon>Leptodactylidae</taxon>
        <taxon>Leiuperinae</taxon>
        <taxon>Engystomops</taxon>
    </lineage>
</organism>
<evidence type="ECO:0000313" key="2">
    <source>
        <dbReference type="EMBL" id="KAG8584355.1"/>
    </source>
</evidence>
<reference evidence="2" key="1">
    <citation type="thesis" date="2020" institute="ProQuest LLC" country="789 East Eisenhower Parkway, Ann Arbor, MI, USA">
        <title>Comparative Genomics and Chromosome Evolution.</title>
        <authorList>
            <person name="Mudd A.B."/>
        </authorList>
    </citation>
    <scope>NUCLEOTIDE SEQUENCE</scope>
    <source>
        <strain evidence="2">237g6f4</strain>
        <tissue evidence="2">Blood</tissue>
    </source>
</reference>
<keyword evidence="3" id="KW-1185">Reference proteome</keyword>
<keyword evidence="1" id="KW-0812">Transmembrane</keyword>
<evidence type="ECO:0000313" key="3">
    <source>
        <dbReference type="Proteomes" id="UP000824782"/>
    </source>
</evidence>
<feature type="transmembrane region" description="Helical" evidence="1">
    <location>
        <begin position="15"/>
        <end position="33"/>
    </location>
</feature>
<evidence type="ECO:0000256" key="1">
    <source>
        <dbReference type="SAM" id="Phobius"/>
    </source>
</evidence>